<sequence length="280" mass="32749">MKLVGDPVKLKDLGTRPKRKIDKPREKIDELQLELLRTQQALFREKKRVIILIEGTDTAGKGGVIRRLTRHLDPRGVRVWPIGAPAKWEQSRHYLYRFWQKLPEPGEITIFDRSWYGRVLVERVEGFASEAEWSRAYGELKDFERQLTDDGVVLIKLFLNLSKEEQYDRFMDRLREPTKRWKITPADLKSRHFWNDYQTAYEDMLNKTATKTAPWYLIPADDKQFSRVKCLSVIADQLQQLVDSSRVTLLDPSVIAAVVEEFGEDVLRVQMAEGIHGKHD</sequence>
<dbReference type="Pfam" id="PF03976">
    <property type="entry name" value="PPK2"/>
    <property type="match status" value="1"/>
</dbReference>
<keyword evidence="3" id="KW-0418">Kinase</keyword>
<dbReference type="GO" id="GO:0008976">
    <property type="term" value="F:polyphosphate kinase activity"/>
    <property type="evidence" value="ECO:0007669"/>
    <property type="project" value="InterPro"/>
</dbReference>
<evidence type="ECO:0000259" key="4">
    <source>
        <dbReference type="Pfam" id="PF03976"/>
    </source>
</evidence>
<dbReference type="NCBIfam" id="TIGR03709">
    <property type="entry name" value="PPK2_rel_1"/>
    <property type="match status" value="1"/>
</dbReference>
<dbReference type="Gene3D" id="3.40.50.300">
    <property type="entry name" value="P-loop containing nucleotide triphosphate hydrolases"/>
    <property type="match status" value="1"/>
</dbReference>
<protein>
    <recommendedName>
        <fullName evidence="4">Polyphosphate kinase-2-related domain-containing protein</fullName>
    </recommendedName>
</protein>
<dbReference type="PIRSF" id="PIRSF028756">
    <property type="entry name" value="PPK2_prd"/>
    <property type="match status" value="1"/>
</dbReference>
<keyword evidence="2" id="KW-0808">Transferase</keyword>
<dbReference type="PANTHER" id="PTHR34383">
    <property type="entry name" value="POLYPHOSPHATE:AMP PHOSPHOTRANSFERASE-RELATED"/>
    <property type="match status" value="1"/>
</dbReference>
<evidence type="ECO:0000256" key="1">
    <source>
        <dbReference type="ARBA" id="ARBA00009924"/>
    </source>
</evidence>
<keyword evidence="6" id="KW-1185">Reference proteome</keyword>
<dbReference type="InterPro" id="IPR022300">
    <property type="entry name" value="PPK2-rel_1"/>
</dbReference>
<dbReference type="PANTHER" id="PTHR34383:SF3">
    <property type="entry name" value="POLYPHOSPHATE:AMP PHOSPHOTRANSFERASE"/>
    <property type="match status" value="1"/>
</dbReference>
<dbReference type="InterPro" id="IPR022488">
    <property type="entry name" value="PPK2-related"/>
</dbReference>
<proteinExistence type="inferred from homology"/>
<comment type="similarity">
    <text evidence="1">Belongs to the polyphosphate kinase 2 (PPK2) family. Class I subfamily.</text>
</comment>
<dbReference type="InterPro" id="IPR027417">
    <property type="entry name" value="P-loop_NTPase"/>
</dbReference>
<reference evidence="6" key="1">
    <citation type="submission" date="2017-08" db="EMBL/GenBank/DDBJ databases">
        <title>Direct submision.</title>
        <authorList>
            <person name="Kim S.-J."/>
            <person name="Rhee S.-K."/>
        </authorList>
    </citation>
    <scope>NUCLEOTIDE SEQUENCE [LARGE SCALE GENOMIC DNA]</scope>
    <source>
        <strain evidence="6">GI5</strain>
    </source>
</reference>
<dbReference type="SUPFAM" id="SSF52540">
    <property type="entry name" value="P-loop containing nucleoside triphosphate hydrolases"/>
    <property type="match status" value="1"/>
</dbReference>
<dbReference type="InterPro" id="IPR016898">
    <property type="entry name" value="Polyphosphate_phosphotransfera"/>
</dbReference>
<evidence type="ECO:0000313" key="5">
    <source>
        <dbReference type="EMBL" id="AUM14404.1"/>
    </source>
</evidence>
<organism evidence="5 6">
    <name type="scientific">Ketobacter alkanivorans</name>
    <dbReference type="NCBI Taxonomy" id="1917421"/>
    <lineage>
        <taxon>Bacteria</taxon>
        <taxon>Pseudomonadati</taxon>
        <taxon>Pseudomonadota</taxon>
        <taxon>Gammaproteobacteria</taxon>
        <taxon>Pseudomonadales</taxon>
        <taxon>Ketobacteraceae</taxon>
        <taxon>Ketobacter</taxon>
    </lineage>
</organism>
<gene>
    <name evidence="5" type="ORF">Kalk_19100</name>
</gene>
<dbReference type="GO" id="GO:0006797">
    <property type="term" value="P:polyphosphate metabolic process"/>
    <property type="evidence" value="ECO:0007669"/>
    <property type="project" value="InterPro"/>
</dbReference>
<name>A0A2K9LU98_9GAMM</name>
<accession>A0A2K9LU98</accession>
<dbReference type="RefSeq" id="WP_101895778.1">
    <property type="nucleotide sequence ID" value="NZ_CP022684.1"/>
</dbReference>
<dbReference type="Proteomes" id="UP000235116">
    <property type="component" value="Chromosome"/>
</dbReference>
<evidence type="ECO:0000256" key="3">
    <source>
        <dbReference type="ARBA" id="ARBA00022777"/>
    </source>
</evidence>
<dbReference type="KEGG" id="kak:Kalk_19100"/>
<feature type="domain" description="Polyphosphate kinase-2-related" evidence="4">
    <location>
        <begin position="22"/>
        <end position="240"/>
    </location>
</feature>
<evidence type="ECO:0000313" key="6">
    <source>
        <dbReference type="Proteomes" id="UP000235116"/>
    </source>
</evidence>
<dbReference type="AlphaFoldDB" id="A0A2K9LU98"/>
<dbReference type="EMBL" id="CP022684">
    <property type="protein sequence ID" value="AUM14404.1"/>
    <property type="molecule type" value="Genomic_DNA"/>
</dbReference>
<evidence type="ECO:0000256" key="2">
    <source>
        <dbReference type="ARBA" id="ARBA00022679"/>
    </source>
</evidence>